<accession>A0AAE1LIB4</accession>
<keyword evidence="2" id="KW-1185">Reference proteome</keyword>
<reference evidence="1" key="1">
    <citation type="submission" date="2021-07" db="EMBL/GenBank/DDBJ databases">
        <authorList>
            <person name="Catto M.A."/>
            <person name="Jacobson A."/>
            <person name="Kennedy G."/>
            <person name="Labadie P."/>
            <person name="Hunt B.G."/>
            <person name="Srinivasan R."/>
        </authorList>
    </citation>
    <scope>NUCLEOTIDE SEQUENCE</scope>
    <source>
        <strain evidence="1">PL_HMW_Pooled</strain>
        <tissue evidence="1">Head</tissue>
    </source>
</reference>
<evidence type="ECO:0000313" key="2">
    <source>
        <dbReference type="Proteomes" id="UP001219518"/>
    </source>
</evidence>
<keyword evidence="1" id="KW-0670">Pyruvate</keyword>
<reference evidence="1" key="2">
    <citation type="journal article" date="2023" name="BMC Genomics">
        <title>Pest status, molecular evolution, and epigenetic factors derived from the genome assembly of Frankliniella fusca, a thysanopteran phytovirus vector.</title>
        <authorList>
            <person name="Catto M.A."/>
            <person name="Labadie P.E."/>
            <person name="Jacobson A.L."/>
            <person name="Kennedy G.G."/>
            <person name="Srinivasan R."/>
            <person name="Hunt B.G."/>
        </authorList>
    </citation>
    <scope>NUCLEOTIDE SEQUENCE</scope>
    <source>
        <strain evidence="1">PL_HMW_Pooled</strain>
    </source>
</reference>
<protein>
    <submittedName>
        <fullName evidence="1">Plastidial pyruvate kinase 2</fullName>
    </submittedName>
</protein>
<dbReference type="Proteomes" id="UP001219518">
    <property type="component" value="Unassembled WGS sequence"/>
</dbReference>
<gene>
    <name evidence="1" type="ORF">KUF71_008871</name>
</gene>
<proteinExistence type="predicted"/>
<keyword evidence="1" id="KW-0808">Transferase</keyword>
<sequence>ANKPVHKFALKCIKDDNNGCYLIEFESKSAAVEASQLIVVLMGVVLQLELVKETHLETTDISGTQFIEILNIPSEGNVLESPKAAKVAADFSINFIGVALKLEHVQEEASFLGDSPSDGLWTEPTVKRFLKILAKLKSTTQVKHWKDSDWANTNAELGIYVDKLKSQKNKLYQQHASIVRAGKPTTSWQYFTDVQISKHGYIDKGPKNSIHKFLLPPSRL</sequence>
<comment type="caution">
    <text evidence="1">The sequence shown here is derived from an EMBL/GenBank/DDBJ whole genome shotgun (WGS) entry which is preliminary data.</text>
</comment>
<keyword evidence="1" id="KW-0418">Kinase</keyword>
<dbReference type="GO" id="GO:0016301">
    <property type="term" value="F:kinase activity"/>
    <property type="evidence" value="ECO:0007669"/>
    <property type="project" value="UniProtKB-KW"/>
</dbReference>
<dbReference type="EMBL" id="JAHWGI010000981">
    <property type="protein sequence ID" value="KAK3919744.1"/>
    <property type="molecule type" value="Genomic_DNA"/>
</dbReference>
<dbReference type="AlphaFoldDB" id="A0AAE1LIB4"/>
<name>A0AAE1LIB4_9NEOP</name>
<organism evidence="1 2">
    <name type="scientific">Frankliniella fusca</name>
    <dbReference type="NCBI Taxonomy" id="407009"/>
    <lineage>
        <taxon>Eukaryota</taxon>
        <taxon>Metazoa</taxon>
        <taxon>Ecdysozoa</taxon>
        <taxon>Arthropoda</taxon>
        <taxon>Hexapoda</taxon>
        <taxon>Insecta</taxon>
        <taxon>Pterygota</taxon>
        <taxon>Neoptera</taxon>
        <taxon>Paraneoptera</taxon>
        <taxon>Thysanoptera</taxon>
        <taxon>Terebrantia</taxon>
        <taxon>Thripoidea</taxon>
        <taxon>Thripidae</taxon>
        <taxon>Frankliniella</taxon>
    </lineage>
</organism>
<feature type="non-terminal residue" evidence="1">
    <location>
        <position position="220"/>
    </location>
</feature>
<evidence type="ECO:0000313" key="1">
    <source>
        <dbReference type="EMBL" id="KAK3919744.1"/>
    </source>
</evidence>